<feature type="region of interest" description="Disordered" evidence="1">
    <location>
        <begin position="1"/>
        <end position="30"/>
    </location>
</feature>
<evidence type="ECO:0000313" key="3">
    <source>
        <dbReference type="Proteomes" id="UP001374535"/>
    </source>
</evidence>
<dbReference type="Proteomes" id="UP001374535">
    <property type="component" value="Chromosome 11"/>
</dbReference>
<evidence type="ECO:0000256" key="1">
    <source>
        <dbReference type="SAM" id="MobiDB-lite"/>
    </source>
</evidence>
<name>A0AAQ3RGJ5_VIGMU</name>
<protein>
    <submittedName>
        <fullName evidence="2">Uncharacterized protein</fullName>
    </submittedName>
</protein>
<sequence length="101" mass="11190">MASPSATFVAGAAASRGENSPPPPLVARKVETPSPFMTRPHRCCVLAVAASHRQMRYRHRRSLPAALPATTPSFPSLLFFARRKGDPFPLLRVQERCHQRD</sequence>
<accession>A0AAQ3RGJ5</accession>
<dbReference type="AlphaFoldDB" id="A0AAQ3RGJ5"/>
<organism evidence="2 3">
    <name type="scientific">Vigna mungo</name>
    <name type="common">Black gram</name>
    <name type="synonym">Phaseolus mungo</name>
    <dbReference type="NCBI Taxonomy" id="3915"/>
    <lineage>
        <taxon>Eukaryota</taxon>
        <taxon>Viridiplantae</taxon>
        <taxon>Streptophyta</taxon>
        <taxon>Embryophyta</taxon>
        <taxon>Tracheophyta</taxon>
        <taxon>Spermatophyta</taxon>
        <taxon>Magnoliopsida</taxon>
        <taxon>eudicotyledons</taxon>
        <taxon>Gunneridae</taxon>
        <taxon>Pentapetalae</taxon>
        <taxon>rosids</taxon>
        <taxon>fabids</taxon>
        <taxon>Fabales</taxon>
        <taxon>Fabaceae</taxon>
        <taxon>Papilionoideae</taxon>
        <taxon>50 kb inversion clade</taxon>
        <taxon>NPAAA clade</taxon>
        <taxon>indigoferoid/millettioid clade</taxon>
        <taxon>Phaseoleae</taxon>
        <taxon>Vigna</taxon>
    </lineage>
</organism>
<reference evidence="2 3" key="1">
    <citation type="journal article" date="2023" name="Life. Sci Alliance">
        <title>Evolutionary insights into 3D genome organization and epigenetic landscape of Vigna mungo.</title>
        <authorList>
            <person name="Junaid A."/>
            <person name="Singh B."/>
            <person name="Bhatia S."/>
        </authorList>
    </citation>
    <scope>NUCLEOTIDE SEQUENCE [LARGE SCALE GENOMIC DNA]</scope>
    <source>
        <strain evidence="2">Urdbean</strain>
    </source>
</reference>
<dbReference type="EMBL" id="CP144690">
    <property type="protein sequence ID" value="WVY91978.1"/>
    <property type="molecule type" value="Genomic_DNA"/>
</dbReference>
<proteinExistence type="predicted"/>
<keyword evidence="3" id="KW-1185">Reference proteome</keyword>
<evidence type="ECO:0000313" key="2">
    <source>
        <dbReference type="EMBL" id="WVY91978.1"/>
    </source>
</evidence>
<gene>
    <name evidence="2" type="ORF">V8G54_037492</name>
</gene>